<dbReference type="OMA" id="DYYYAVP"/>
<dbReference type="Pfam" id="PF07061">
    <property type="entry name" value="Swi5"/>
    <property type="match status" value="1"/>
</dbReference>
<dbReference type="Gene3D" id="1.20.5.170">
    <property type="match status" value="1"/>
</dbReference>
<dbReference type="InParanoid" id="J9DIJ8"/>
<dbReference type="VEuPathDB" id="MicrosporidiaDB:EDEG_03144"/>
<dbReference type="EMBL" id="AFBI03000071">
    <property type="protein sequence ID" value="EJW02440.1"/>
    <property type="molecule type" value="Genomic_DNA"/>
</dbReference>
<dbReference type="GO" id="GO:0034974">
    <property type="term" value="C:Swi5-Swi2 complex"/>
    <property type="evidence" value="ECO:0007669"/>
    <property type="project" value="TreeGrafter"/>
</dbReference>
<protein>
    <submittedName>
        <fullName evidence="4">Uncharacterized protein</fullName>
    </submittedName>
</protein>
<gene>
    <name evidence="4" type="ORF">EDEG_03144</name>
</gene>
<keyword evidence="3" id="KW-0234">DNA repair</keyword>
<reference evidence="4 5" key="1">
    <citation type="submission" date="2011-08" db="EMBL/GenBank/DDBJ databases">
        <authorList>
            <person name="Liu Z.J."/>
            <person name="Shi F.L."/>
            <person name="Lu J.Q."/>
            <person name="Li M."/>
            <person name="Wang Z.L."/>
        </authorList>
    </citation>
    <scope>NUCLEOTIDE SEQUENCE [LARGE SCALE GENOMIC DNA]</scope>
    <source>
        <strain evidence="4 5">USNM 41457</strain>
    </source>
</reference>
<dbReference type="OrthoDB" id="255837at2759"/>
<evidence type="ECO:0000256" key="2">
    <source>
        <dbReference type="ARBA" id="ARBA00022763"/>
    </source>
</evidence>
<proteinExistence type="inferred from homology"/>
<evidence type="ECO:0000313" key="4">
    <source>
        <dbReference type="EMBL" id="EJW02440.1"/>
    </source>
</evidence>
<evidence type="ECO:0000313" key="5">
    <source>
        <dbReference type="Proteomes" id="UP000003163"/>
    </source>
</evidence>
<dbReference type="HOGENOM" id="CLU_166973_0_0_1"/>
<keyword evidence="5" id="KW-1185">Reference proteome</keyword>
<comment type="similarity">
    <text evidence="1">Belongs to the SWI5/SAE3 family.</text>
</comment>
<dbReference type="STRING" id="1003232.J9DIJ8"/>
<dbReference type="PANTHER" id="PTHR28529">
    <property type="entry name" value="DNA REPAIR PROTEIN SWI5 HOMOLOG"/>
    <property type="match status" value="1"/>
</dbReference>
<sequence>MNFNDWDKQEIYHKDDIINYQFLLKHAFITEVDTDFYYLTNDMRNIEMVYYKEITKELAEKLNITDVEKEIKKFIAKLNLYNEIKDINDALVGKVAELKGVTIKEFQEELGIYDPEEKKM</sequence>
<dbReference type="GO" id="GO:0000724">
    <property type="term" value="P:double-strand break repair via homologous recombination"/>
    <property type="evidence" value="ECO:0007669"/>
    <property type="project" value="TreeGrafter"/>
</dbReference>
<evidence type="ECO:0000256" key="1">
    <source>
        <dbReference type="ARBA" id="ARBA00008060"/>
    </source>
</evidence>
<organism evidence="4 5">
    <name type="scientific">Edhazardia aedis (strain USNM 41457)</name>
    <name type="common">Microsporidian parasite</name>
    <dbReference type="NCBI Taxonomy" id="1003232"/>
    <lineage>
        <taxon>Eukaryota</taxon>
        <taxon>Fungi</taxon>
        <taxon>Fungi incertae sedis</taxon>
        <taxon>Microsporidia</taxon>
        <taxon>Edhazardia</taxon>
    </lineage>
</organism>
<reference evidence="5" key="2">
    <citation type="submission" date="2015-07" db="EMBL/GenBank/DDBJ databases">
        <title>Contrasting host-pathogen interactions and genome evolution in two generalist and specialist microsporidian pathogens of mosquitoes.</title>
        <authorList>
            <consortium name="The Broad Institute Genomics Platform"/>
            <consortium name="The Broad Institute Genome Sequencing Center for Infectious Disease"/>
            <person name="Cuomo C.A."/>
            <person name="Sanscrainte N.D."/>
            <person name="Goldberg J.M."/>
            <person name="Heiman D."/>
            <person name="Young S."/>
            <person name="Zeng Q."/>
            <person name="Becnel J.J."/>
            <person name="Birren B.W."/>
        </authorList>
    </citation>
    <scope>NUCLEOTIDE SEQUENCE [LARGE SCALE GENOMIC DNA]</scope>
    <source>
        <strain evidence="5">USNM 41457</strain>
    </source>
</reference>
<dbReference type="GO" id="GO:0032798">
    <property type="term" value="C:Swi5-Sfr1 complex"/>
    <property type="evidence" value="ECO:0007669"/>
    <property type="project" value="TreeGrafter"/>
</dbReference>
<dbReference type="PANTHER" id="PTHR28529:SF2">
    <property type="entry name" value="DNA REPAIR PROTEIN SWI5 HOMOLOG"/>
    <property type="match status" value="1"/>
</dbReference>
<comment type="caution">
    <text evidence="4">The sequence shown here is derived from an EMBL/GenBank/DDBJ whole genome shotgun (WGS) entry which is preliminary data.</text>
</comment>
<keyword evidence="2" id="KW-0227">DNA damage</keyword>
<evidence type="ECO:0000256" key="3">
    <source>
        <dbReference type="ARBA" id="ARBA00023204"/>
    </source>
</evidence>
<accession>J9DIJ8</accession>
<name>J9DIJ8_EDHAE</name>
<dbReference type="InterPro" id="IPR010760">
    <property type="entry name" value="DNA-repair_Swi5"/>
</dbReference>
<dbReference type="Proteomes" id="UP000003163">
    <property type="component" value="Unassembled WGS sequence"/>
</dbReference>
<dbReference type="AlphaFoldDB" id="J9DIJ8"/>